<dbReference type="Pfam" id="PF03478">
    <property type="entry name" value="Beta-prop_KIB1-4"/>
    <property type="match status" value="1"/>
</dbReference>
<evidence type="ECO:0000259" key="1">
    <source>
        <dbReference type="Pfam" id="PF03478"/>
    </source>
</evidence>
<dbReference type="PANTHER" id="PTHR40891:SF1">
    <property type="entry name" value="DUF295 DOMAIN-CONTAINING PROTEIN"/>
    <property type="match status" value="1"/>
</dbReference>
<proteinExistence type="predicted"/>
<sequence length="324" mass="37387">MSLEEYYSRVPFSPQPHPWLANFFHEDDNKQNQIFFSLSEDRTILELRNKKICASAHDSLMLLDYDSGDCYIWNSISNDKIQMPPLSNIRSDKLQCFLSAPPHDRDQCSILFFDPPSSLYFYKPSYDKKIHKHNIEIIMEGQQSHLTTCTVFKEKFYGLTCPGSILVHLDLDHDLGIVTVTPLVNQRAYGGGELLEMPRWGEYLIQSSCDGNDMLLCVTKLYYGWLLSQVYGFLVYRFDFEEKAWVKMENIGETAIFLCGSTGTHCSTRGNNLIKKGSIYFIEGRCIYLFDLEMQKISIVSLPCPHVSKENTTFSWLTLPHKCN</sequence>
<organism evidence="2 3">
    <name type="scientific">Solanum verrucosum</name>
    <dbReference type="NCBI Taxonomy" id="315347"/>
    <lineage>
        <taxon>Eukaryota</taxon>
        <taxon>Viridiplantae</taxon>
        <taxon>Streptophyta</taxon>
        <taxon>Embryophyta</taxon>
        <taxon>Tracheophyta</taxon>
        <taxon>Spermatophyta</taxon>
        <taxon>Magnoliopsida</taxon>
        <taxon>eudicotyledons</taxon>
        <taxon>Gunneridae</taxon>
        <taxon>Pentapetalae</taxon>
        <taxon>asterids</taxon>
        <taxon>lamiids</taxon>
        <taxon>Solanales</taxon>
        <taxon>Solanaceae</taxon>
        <taxon>Solanoideae</taxon>
        <taxon>Solaneae</taxon>
        <taxon>Solanum</taxon>
    </lineage>
</organism>
<name>A0AAF0QCT6_SOLVR</name>
<keyword evidence="3" id="KW-1185">Reference proteome</keyword>
<dbReference type="Proteomes" id="UP001234989">
    <property type="component" value="Chromosome 3"/>
</dbReference>
<dbReference type="EMBL" id="CP133614">
    <property type="protein sequence ID" value="WMV20911.1"/>
    <property type="molecule type" value="Genomic_DNA"/>
</dbReference>
<feature type="domain" description="KIB1-4 beta-propeller" evidence="1">
    <location>
        <begin position="35"/>
        <end position="283"/>
    </location>
</feature>
<gene>
    <name evidence="2" type="ORF">MTR67_014296</name>
</gene>
<reference evidence="2" key="1">
    <citation type="submission" date="2023-08" db="EMBL/GenBank/DDBJ databases">
        <title>A de novo genome assembly of Solanum verrucosum Schlechtendal, a Mexican diploid species geographically isolated from the other diploid A-genome species in potato relatives.</title>
        <authorList>
            <person name="Hosaka K."/>
        </authorList>
    </citation>
    <scope>NUCLEOTIDE SEQUENCE</scope>
    <source>
        <tissue evidence="2">Young leaves</tissue>
    </source>
</reference>
<dbReference type="AlphaFoldDB" id="A0AAF0QCT6"/>
<accession>A0AAF0QCT6</accession>
<dbReference type="PANTHER" id="PTHR40891">
    <property type="entry name" value="DUF295 DOMAIN-CONTAINING PROTEIN"/>
    <property type="match status" value="1"/>
</dbReference>
<protein>
    <recommendedName>
        <fullName evidence="1">KIB1-4 beta-propeller domain-containing protein</fullName>
    </recommendedName>
</protein>
<dbReference type="InterPro" id="IPR005174">
    <property type="entry name" value="KIB1-4_b-propeller"/>
</dbReference>
<evidence type="ECO:0000313" key="2">
    <source>
        <dbReference type="EMBL" id="WMV20911.1"/>
    </source>
</evidence>
<evidence type="ECO:0000313" key="3">
    <source>
        <dbReference type="Proteomes" id="UP001234989"/>
    </source>
</evidence>